<feature type="transmembrane region" description="Helical" evidence="7">
    <location>
        <begin position="126"/>
        <end position="143"/>
    </location>
</feature>
<dbReference type="InterPro" id="IPR050697">
    <property type="entry name" value="Adenylyl/Guanylyl_Cyclase_3/4"/>
</dbReference>
<evidence type="ECO:0000256" key="6">
    <source>
        <dbReference type="ARBA" id="ARBA00023136"/>
    </source>
</evidence>
<dbReference type="Gene3D" id="3.30.70.1230">
    <property type="entry name" value="Nucleotide cyclase"/>
    <property type="match status" value="1"/>
</dbReference>
<reference evidence="11" key="1">
    <citation type="journal article" date="2019" name="Int. J. Syst. Evol. Microbiol.">
        <title>The Global Catalogue of Microorganisms (GCM) 10K type strain sequencing project: providing services to taxonomists for standard genome sequencing and annotation.</title>
        <authorList>
            <consortium name="The Broad Institute Genomics Platform"/>
            <consortium name="The Broad Institute Genome Sequencing Center for Infectious Disease"/>
            <person name="Wu L."/>
            <person name="Ma J."/>
        </authorList>
    </citation>
    <scope>NUCLEOTIDE SEQUENCE [LARGE SCALE GENOMIC DNA]</scope>
    <source>
        <strain evidence="11">JCM 9377</strain>
    </source>
</reference>
<comment type="similarity">
    <text evidence="2">Belongs to the adenylyl cyclase class-3 family.</text>
</comment>
<dbReference type="SMART" id="SM00304">
    <property type="entry name" value="HAMP"/>
    <property type="match status" value="1"/>
</dbReference>
<keyword evidence="3" id="KW-1003">Cell membrane</keyword>
<keyword evidence="6 7" id="KW-0472">Membrane</keyword>
<dbReference type="InterPro" id="IPR003660">
    <property type="entry name" value="HAMP_dom"/>
</dbReference>
<dbReference type="SUPFAM" id="SSF55073">
    <property type="entry name" value="Nucleotide cyclase"/>
    <property type="match status" value="1"/>
</dbReference>
<evidence type="ECO:0000313" key="11">
    <source>
        <dbReference type="Proteomes" id="UP001501237"/>
    </source>
</evidence>
<feature type="transmembrane region" description="Helical" evidence="7">
    <location>
        <begin position="200"/>
        <end position="220"/>
    </location>
</feature>
<feature type="transmembrane region" description="Helical" evidence="7">
    <location>
        <begin position="29"/>
        <end position="51"/>
    </location>
</feature>
<dbReference type="EMBL" id="BAAAUV010000012">
    <property type="protein sequence ID" value="GAA3222028.1"/>
    <property type="molecule type" value="Genomic_DNA"/>
</dbReference>
<dbReference type="PROSITE" id="PS50125">
    <property type="entry name" value="GUANYLATE_CYCLASE_2"/>
    <property type="match status" value="1"/>
</dbReference>
<dbReference type="Proteomes" id="UP001501237">
    <property type="component" value="Unassembled WGS sequence"/>
</dbReference>
<gene>
    <name evidence="10" type="ORF">GCM10010468_47550</name>
</gene>
<dbReference type="InterPro" id="IPR001054">
    <property type="entry name" value="A/G_cyclase"/>
</dbReference>
<evidence type="ECO:0000259" key="9">
    <source>
        <dbReference type="PROSITE" id="PS50885"/>
    </source>
</evidence>
<name>A0ABP6QEM6_9ACTN</name>
<organism evidence="10 11">
    <name type="scientific">Actinocorallia longicatena</name>
    <dbReference type="NCBI Taxonomy" id="111803"/>
    <lineage>
        <taxon>Bacteria</taxon>
        <taxon>Bacillati</taxon>
        <taxon>Actinomycetota</taxon>
        <taxon>Actinomycetes</taxon>
        <taxon>Streptosporangiales</taxon>
        <taxon>Thermomonosporaceae</taxon>
        <taxon>Actinocorallia</taxon>
    </lineage>
</organism>
<comment type="caution">
    <text evidence="10">The sequence shown here is derived from an EMBL/GenBank/DDBJ whole genome shotgun (WGS) entry which is preliminary data.</text>
</comment>
<keyword evidence="5 7" id="KW-1133">Transmembrane helix</keyword>
<keyword evidence="4 7" id="KW-0812">Transmembrane</keyword>
<dbReference type="Pfam" id="PF00211">
    <property type="entry name" value="Guanylate_cyc"/>
    <property type="match status" value="1"/>
</dbReference>
<dbReference type="CDD" id="cd06225">
    <property type="entry name" value="HAMP"/>
    <property type="match status" value="1"/>
</dbReference>
<dbReference type="CDD" id="cd07302">
    <property type="entry name" value="CHD"/>
    <property type="match status" value="1"/>
</dbReference>
<evidence type="ECO:0000256" key="3">
    <source>
        <dbReference type="ARBA" id="ARBA00022475"/>
    </source>
</evidence>
<accession>A0ABP6QEM6</accession>
<keyword evidence="11" id="KW-1185">Reference proteome</keyword>
<dbReference type="RefSeq" id="WP_344832080.1">
    <property type="nucleotide sequence ID" value="NZ_BAAAUV010000012.1"/>
</dbReference>
<evidence type="ECO:0000256" key="7">
    <source>
        <dbReference type="SAM" id="Phobius"/>
    </source>
</evidence>
<dbReference type="Gene3D" id="6.10.340.10">
    <property type="match status" value="1"/>
</dbReference>
<dbReference type="PANTHER" id="PTHR43081:SF17">
    <property type="entry name" value="BLL5647 PROTEIN"/>
    <property type="match status" value="1"/>
</dbReference>
<evidence type="ECO:0000313" key="10">
    <source>
        <dbReference type="EMBL" id="GAA3222028.1"/>
    </source>
</evidence>
<feature type="domain" description="Guanylate cyclase" evidence="8">
    <location>
        <begin position="340"/>
        <end position="464"/>
    </location>
</feature>
<evidence type="ECO:0000256" key="5">
    <source>
        <dbReference type="ARBA" id="ARBA00022989"/>
    </source>
</evidence>
<feature type="transmembrane region" description="Helical" evidence="7">
    <location>
        <begin position="232"/>
        <end position="253"/>
    </location>
</feature>
<evidence type="ECO:0000256" key="4">
    <source>
        <dbReference type="ARBA" id="ARBA00022692"/>
    </source>
</evidence>
<dbReference type="PANTHER" id="PTHR43081">
    <property type="entry name" value="ADENYLATE CYCLASE, TERMINAL-DIFFERENTIATION SPECIFIC-RELATED"/>
    <property type="match status" value="1"/>
</dbReference>
<dbReference type="SMART" id="SM00044">
    <property type="entry name" value="CYCc"/>
    <property type="match status" value="1"/>
</dbReference>
<comment type="subcellular location">
    <subcellularLocation>
        <location evidence="1">Cell membrane</location>
        <topology evidence="1">Multi-pass membrane protein</topology>
    </subcellularLocation>
</comment>
<dbReference type="PROSITE" id="PS50885">
    <property type="entry name" value="HAMP"/>
    <property type="match status" value="1"/>
</dbReference>
<feature type="domain" description="HAMP" evidence="9">
    <location>
        <begin position="256"/>
        <end position="308"/>
    </location>
</feature>
<evidence type="ECO:0000256" key="2">
    <source>
        <dbReference type="ARBA" id="ARBA00005381"/>
    </source>
</evidence>
<dbReference type="InterPro" id="IPR029787">
    <property type="entry name" value="Nucleotide_cyclase"/>
</dbReference>
<proteinExistence type="inferred from homology"/>
<evidence type="ECO:0000259" key="8">
    <source>
        <dbReference type="PROSITE" id="PS50125"/>
    </source>
</evidence>
<dbReference type="Pfam" id="PF00672">
    <property type="entry name" value="HAMP"/>
    <property type="match status" value="1"/>
</dbReference>
<evidence type="ECO:0000256" key="1">
    <source>
        <dbReference type="ARBA" id="ARBA00004651"/>
    </source>
</evidence>
<dbReference type="SUPFAM" id="SSF158472">
    <property type="entry name" value="HAMP domain-like"/>
    <property type="match status" value="1"/>
</dbReference>
<sequence length="519" mass="54663">MRRIGRLLGQVLDGRPGASREQVERRTRWLVLSSVVVANVGGALVVLALAIGVLPDPADLDDLEALRRFNTAVLLVYLVLAIAVGVAVGLRSFRPIRALFLTDRPLEEREQRLVLRGPLRMMRVHGALWGLASAGWALINVAFSPLLALKLGLTCALGGLTTCTIIYLLTERLFRTATTQALSTEIPQDPGVPGVVGKLVLAWMLGTATPVLGQILIGAAALLRDTITVGELAWATLALGGTALAVGLAVTYLSAHAVAAPVDSVREAIVRVERNDLTAQVPVYDGSQIGQLQAGFNHMVAGLRERELLQDLFGRQVGEDVARIALERGVELGGELRHVHVIFVDVIGSTRLAATRPPIEVVTLLNRFFGVVVEVIEAHGGWINKFEGDAALAIFGAPVDLDDAPTRTLAAARELAARLAAEVPEMAAAVGVSGGQAVAGHVGAVNRFEYTVIGDPVNEAARLTDLAKTTPGLLLASAAVLDAAAPAESACWTLTGEVTVRGRTTPTRTAAPRTEPAAS</sequence>
<feature type="transmembrane region" description="Helical" evidence="7">
    <location>
        <begin position="71"/>
        <end position="90"/>
    </location>
</feature>
<protein>
    <submittedName>
        <fullName evidence="10">Adenylate/guanylate cyclase domain-containing protein</fullName>
    </submittedName>
</protein>